<name>A0AAN8MW88_9PEZI</name>
<comment type="caution">
    <text evidence="1">The sequence shown here is derived from an EMBL/GenBank/DDBJ whole genome shotgun (WGS) entry which is preliminary data.</text>
</comment>
<evidence type="ECO:0000313" key="1">
    <source>
        <dbReference type="EMBL" id="KAK6348602.1"/>
    </source>
</evidence>
<protein>
    <recommendedName>
        <fullName evidence="3">Elongin-A</fullName>
    </recommendedName>
</protein>
<dbReference type="GO" id="GO:0070449">
    <property type="term" value="C:elongin complex"/>
    <property type="evidence" value="ECO:0007669"/>
    <property type="project" value="InterPro"/>
</dbReference>
<dbReference type="Proteomes" id="UP001313282">
    <property type="component" value="Unassembled WGS sequence"/>
</dbReference>
<evidence type="ECO:0000313" key="2">
    <source>
        <dbReference type="Proteomes" id="UP001313282"/>
    </source>
</evidence>
<sequence length="198" mass="22725">MNGGQGFHIPSLFDLAKRVCIRNVNHIDDIGDLPYSVVKPILERVVSPRQLKTIEKNCPQLVPETNELWQIFIRRDVGREALDNFLKPFEADPSPESQEKLENTNWSTVYFDLYEIKVAEDKAQVDALKNAIKKHNDKKEKRQIGFANVRKEDVRKLRMLDKGKTFIGFMDGRVSKGKVFRNSALNKALTRPGAGRFN</sequence>
<dbReference type="Pfam" id="PF06881">
    <property type="entry name" value="Elongin_A"/>
    <property type="match status" value="1"/>
</dbReference>
<dbReference type="GO" id="GO:0006368">
    <property type="term" value="P:transcription elongation by RNA polymerase II"/>
    <property type="evidence" value="ECO:0007669"/>
    <property type="project" value="InterPro"/>
</dbReference>
<accession>A0AAN8MW88</accession>
<gene>
    <name evidence="1" type="ORF">TWF718_006390</name>
</gene>
<proteinExistence type="predicted"/>
<dbReference type="AlphaFoldDB" id="A0AAN8MW88"/>
<dbReference type="InterPro" id="IPR051870">
    <property type="entry name" value="Elongin-A_domain"/>
</dbReference>
<dbReference type="InterPro" id="IPR010684">
    <property type="entry name" value="RNA_pol_II_trans_fac_SIII_A"/>
</dbReference>
<organism evidence="1 2">
    <name type="scientific">Orbilia javanica</name>
    <dbReference type="NCBI Taxonomy" id="47235"/>
    <lineage>
        <taxon>Eukaryota</taxon>
        <taxon>Fungi</taxon>
        <taxon>Dikarya</taxon>
        <taxon>Ascomycota</taxon>
        <taxon>Pezizomycotina</taxon>
        <taxon>Orbiliomycetes</taxon>
        <taxon>Orbiliales</taxon>
        <taxon>Orbiliaceae</taxon>
        <taxon>Orbilia</taxon>
    </lineage>
</organism>
<dbReference type="Gene3D" id="6.10.250.3180">
    <property type="match status" value="1"/>
</dbReference>
<dbReference type="PANTHER" id="PTHR15141:SF76">
    <property type="entry name" value="TRANSCRIPTION ELONGATION FACTOR B POLYPEPTIDE 3"/>
    <property type="match status" value="1"/>
</dbReference>
<dbReference type="PANTHER" id="PTHR15141">
    <property type="entry name" value="TRANSCRIPTION ELONGATION FACTOR B POLYPEPTIDE 3"/>
    <property type="match status" value="1"/>
</dbReference>
<evidence type="ECO:0008006" key="3">
    <source>
        <dbReference type="Google" id="ProtNLM"/>
    </source>
</evidence>
<dbReference type="EMBL" id="JAVHNR010000003">
    <property type="protein sequence ID" value="KAK6348602.1"/>
    <property type="molecule type" value="Genomic_DNA"/>
</dbReference>
<reference evidence="1 2" key="1">
    <citation type="submission" date="2019-10" db="EMBL/GenBank/DDBJ databases">
        <authorList>
            <person name="Palmer J.M."/>
        </authorList>
    </citation>
    <scope>NUCLEOTIDE SEQUENCE [LARGE SCALE GENOMIC DNA]</scope>
    <source>
        <strain evidence="1 2">TWF718</strain>
    </source>
</reference>
<keyword evidence="2" id="KW-1185">Reference proteome</keyword>